<dbReference type="EMBL" id="JADOUA010000001">
    <property type="protein sequence ID" value="MBG6092620.1"/>
    <property type="molecule type" value="Genomic_DNA"/>
</dbReference>
<proteinExistence type="predicted"/>
<dbReference type="Gene3D" id="3.40.50.300">
    <property type="entry name" value="P-loop containing nucleotide triphosphate hydrolases"/>
    <property type="match status" value="1"/>
</dbReference>
<dbReference type="Proteomes" id="UP000614047">
    <property type="component" value="Unassembled WGS sequence"/>
</dbReference>
<dbReference type="SUPFAM" id="SSF52540">
    <property type="entry name" value="P-loop containing nucleoside triphosphate hydrolases"/>
    <property type="match status" value="1"/>
</dbReference>
<evidence type="ECO:0000313" key="3">
    <source>
        <dbReference type="Proteomes" id="UP000614047"/>
    </source>
</evidence>
<dbReference type="AlphaFoldDB" id="A0A931DMD1"/>
<accession>A0A931DMD1</accession>
<gene>
    <name evidence="2" type="ORF">IW256_006733</name>
</gene>
<feature type="region of interest" description="Disordered" evidence="1">
    <location>
        <begin position="455"/>
        <end position="484"/>
    </location>
</feature>
<feature type="compositionally biased region" description="Acidic residues" evidence="1">
    <location>
        <begin position="474"/>
        <end position="484"/>
    </location>
</feature>
<comment type="caution">
    <text evidence="2">The sequence shown here is derived from an EMBL/GenBank/DDBJ whole genome shotgun (WGS) entry which is preliminary data.</text>
</comment>
<sequence>MARRETVKAGQVFVAGGLPTLTYIKRSQSNLEQKVLDYLDERHRILSVSGPTKTGKTVLMRRMLRDKDAIWLSGGSINDLGDFWSQIADKLSLFTEIEVTDSSAETENRTTKGEIGVALIKTGRDGQSGTSYTSGNRILRNRPIAAAAREGLRTGLYPLVIDDFHYIDPDVQLQIVRGLKDLVFDGVPVIVIAVPHRAYDVVRVEKEMTGRVEQLEVGFWSSEELIEIARQGFSALNVTDANDEIAKRLASESFSSPHLMQDFCLQVCKYNNIREKPRLGSKLKSPKWTEFFAARSSSTSKTAFEMLARGPRQRTDRKPRILHGGTPTDIYGAVLYAIAFTGPLTSLTYEGLRTALRNVLNDDLPQRHEVTRVLEEMSKIAKREIEGEPVVDYDESLSTLHISDPYFAFYLRWKINGNVVPHAEEQVSIPAQQMMFGRDVTAGRDFHGNVIQVHGEDIRSSSTGPNQMPSISGDDGEGQQEEPH</sequence>
<keyword evidence="3" id="KW-1185">Reference proteome</keyword>
<feature type="compositionally biased region" description="Polar residues" evidence="1">
    <location>
        <begin position="460"/>
        <end position="470"/>
    </location>
</feature>
<protein>
    <submittedName>
        <fullName evidence="2">Uncharacterized protein</fullName>
    </submittedName>
</protein>
<dbReference type="RefSeq" id="WP_197014777.1">
    <property type="nucleotide sequence ID" value="NZ_BAABES010000009.1"/>
</dbReference>
<name>A0A931DMD1_9ACTN</name>
<evidence type="ECO:0000313" key="2">
    <source>
        <dbReference type="EMBL" id="MBG6092620.1"/>
    </source>
</evidence>
<dbReference type="InterPro" id="IPR027417">
    <property type="entry name" value="P-loop_NTPase"/>
</dbReference>
<evidence type="ECO:0000256" key="1">
    <source>
        <dbReference type="SAM" id="MobiDB-lite"/>
    </source>
</evidence>
<organism evidence="2 3">
    <name type="scientific">Actinomadura viridis</name>
    <dbReference type="NCBI Taxonomy" id="58110"/>
    <lineage>
        <taxon>Bacteria</taxon>
        <taxon>Bacillati</taxon>
        <taxon>Actinomycetota</taxon>
        <taxon>Actinomycetes</taxon>
        <taxon>Streptosporangiales</taxon>
        <taxon>Thermomonosporaceae</taxon>
        <taxon>Actinomadura</taxon>
    </lineage>
</organism>
<reference evidence="2" key="1">
    <citation type="submission" date="2020-11" db="EMBL/GenBank/DDBJ databases">
        <title>Sequencing the genomes of 1000 actinobacteria strains.</title>
        <authorList>
            <person name="Klenk H.-P."/>
        </authorList>
    </citation>
    <scope>NUCLEOTIDE SEQUENCE</scope>
    <source>
        <strain evidence="2">DSM 43175</strain>
    </source>
</reference>